<sequence length="358" mass="38884">MDQNSQSPDSQACAGPLAAPPALPLAGQLVRDLPKVELHVHLEGSMPAETLFELARRHRVAGIPDTLEELREWYAFTDFPHFVEVYLASVRTLRDEADFALLTSVVAERLAAQNVRYAEVHVSLYAHLMRGVPAKVVFDGIEQARREAEREHGIQLRWIPDFPADFGVQTAEETVEAVLRDGPPSVVGFGVGGVETPLGQYAEVFGRARAAGLASLPHAGEQAGPERVREALDLLGAERIGHGIDTMKDPDLLERLVDAQVPVDVSPTSNICTRVVDRIEDHPLPAMLDSGLLVTLNSDDPTLFGSDLTGEYEIAYDLVGPDGLVRLARNGVHASYLGAARRRELLAEIDAVAARHGL</sequence>
<organism evidence="7 8">
    <name type="scientific">Nocardiopsis metallicus</name>
    <dbReference type="NCBI Taxonomy" id="179819"/>
    <lineage>
        <taxon>Bacteria</taxon>
        <taxon>Bacillati</taxon>
        <taxon>Actinomycetota</taxon>
        <taxon>Actinomycetes</taxon>
        <taxon>Streptosporangiales</taxon>
        <taxon>Nocardiopsidaceae</taxon>
        <taxon>Nocardiopsis</taxon>
    </lineage>
</organism>
<dbReference type="Proteomes" id="UP000579647">
    <property type="component" value="Unassembled WGS sequence"/>
</dbReference>
<reference evidence="7 8" key="1">
    <citation type="submission" date="2020-08" db="EMBL/GenBank/DDBJ databases">
        <title>Sequencing the genomes of 1000 actinobacteria strains.</title>
        <authorList>
            <person name="Klenk H.-P."/>
        </authorList>
    </citation>
    <scope>NUCLEOTIDE SEQUENCE [LARGE SCALE GENOMIC DNA]</scope>
    <source>
        <strain evidence="7 8">DSM 44598</strain>
    </source>
</reference>
<accession>A0A840WC96</accession>
<dbReference type="RefSeq" id="WP_246420478.1">
    <property type="nucleotide sequence ID" value="NZ_BAAAKM010000162.1"/>
</dbReference>
<feature type="domain" description="Adenosine deaminase" evidence="6">
    <location>
        <begin position="34"/>
        <end position="351"/>
    </location>
</feature>
<dbReference type="PANTHER" id="PTHR43114">
    <property type="entry name" value="ADENINE DEAMINASE"/>
    <property type="match status" value="1"/>
</dbReference>
<keyword evidence="4 7" id="KW-0378">Hydrolase</keyword>
<dbReference type="AlphaFoldDB" id="A0A840WC96"/>
<dbReference type="GO" id="GO:0019239">
    <property type="term" value="F:deaminase activity"/>
    <property type="evidence" value="ECO:0007669"/>
    <property type="project" value="InterPro"/>
</dbReference>
<protein>
    <submittedName>
        <fullName evidence="7">Aminodeoxyfutalosine deaminase</fullName>
        <ecNumber evidence="7">3.5.4.40</ecNumber>
    </submittedName>
</protein>
<comment type="caution">
    <text evidence="7">The sequence shown here is derived from an EMBL/GenBank/DDBJ whole genome shotgun (WGS) entry which is preliminary data.</text>
</comment>
<dbReference type="InterPro" id="IPR001365">
    <property type="entry name" value="A_deaminase_dom"/>
</dbReference>
<name>A0A840WC96_9ACTN</name>
<dbReference type="GO" id="GO:0016814">
    <property type="term" value="F:hydrolase activity, acting on carbon-nitrogen (but not peptide) bonds, in cyclic amidines"/>
    <property type="evidence" value="ECO:0007669"/>
    <property type="project" value="UniProtKB-ARBA"/>
</dbReference>
<dbReference type="Pfam" id="PF00962">
    <property type="entry name" value="A_deaminase"/>
    <property type="match status" value="1"/>
</dbReference>
<keyword evidence="8" id="KW-1185">Reference proteome</keyword>
<evidence type="ECO:0000256" key="1">
    <source>
        <dbReference type="ARBA" id="ARBA00001947"/>
    </source>
</evidence>
<evidence type="ECO:0000313" key="7">
    <source>
        <dbReference type="EMBL" id="MBB5493764.1"/>
    </source>
</evidence>
<comment type="similarity">
    <text evidence="2">Belongs to the metallo-dependent hydrolases superfamily. Adenosine and AMP deaminases family.</text>
</comment>
<gene>
    <name evidence="7" type="ORF">HNR07_004901</name>
</gene>
<dbReference type="EMBL" id="JACHDO010000001">
    <property type="protein sequence ID" value="MBB5493764.1"/>
    <property type="molecule type" value="Genomic_DNA"/>
</dbReference>
<dbReference type="GO" id="GO:0046872">
    <property type="term" value="F:metal ion binding"/>
    <property type="evidence" value="ECO:0007669"/>
    <property type="project" value="UniProtKB-KW"/>
</dbReference>
<dbReference type="Gene3D" id="3.20.20.140">
    <property type="entry name" value="Metal-dependent hydrolases"/>
    <property type="match status" value="1"/>
</dbReference>
<evidence type="ECO:0000256" key="2">
    <source>
        <dbReference type="ARBA" id="ARBA00006676"/>
    </source>
</evidence>
<dbReference type="PANTHER" id="PTHR43114:SF6">
    <property type="entry name" value="ADENINE DEAMINASE"/>
    <property type="match status" value="1"/>
</dbReference>
<dbReference type="SUPFAM" id="SSF51556">
    <property type="entry name" value="Metallo-dependent hydrolases"/>
    <property type="match status" value="1"/>
</dbReference>
<dbReference type="NCBIfam" id="TIGR01430">
    <property type="entry name" value="aden_deam"/>
    <property type="match status" value="1"/>
</dbReference>
<proteinExistence type="inferred from homology"/>
<evidence type="ECO:0000256" key="5">
    <source>
        <dbReference type="ARBA" id="ARBA00022833"/>
    </source>
</evidence>
<dbReference type="InterPro" id="IPR032466">
    <property type="entry name" value="Metal_Hydrolase"/>
</dbReference>
<dbReference type="InterPro" id="IPR006330">
    <property type="entry name" value="Ado/ade_deaminase"/>
</dbReference>
<evidence type="ECO:0000256" key="3">
    <source>
        <dbReference type="ARBA" id="ARBA00022723"/>
    </source>
</evidence>
<comment type="cofactor">
    <cofactor evidence="1">
        <name>Zn(2+)</name>
        <dbReference type="ChEBI" id="CHEBI:29105"/>
    </cofactor>
</comment>
<keyword evidence="5" id="KW-0862">Zinc</keyword>
<evidence type="ECO:0000313" key="8">
    <source>
        <dbReference type="Proteomes" id="UP000579647"/>
    </source>
</evidence>
<keyword evidence="3" id="KW-0479">Metal-binding</keyword>
<evidence type="ECO:0000256" key="4">
    <source>
        <dbReference type="ARBA" id="ARBA00022801"/>
    </source>
</evidence>
<evidence type="ECO:0000259" key="6">
    <source>
        <dbReference type="Pfam" id="PF00962"/>
    </source>
</evidence>
<dbReference type="EC" id="3.5.4.40" evidence="7"/>